<keyword evidence="1" id="KW-0472">Membrane</keyword>
<sequence>YIYIDHISIILKIFFIFIMLLLIGLLPNNLRLC</sequence>
<keyword evidence="1" id="KW-0812">Transmembrane</keyword>
<keyword evidence="3" id="KW-1185">Reference proteome</keyword>
<dbReference type="EMBL" id="UYRW01005929">
    <property type="protein sequence ID" value="VDM94124.1"/>
    <property type="molecule type" value="Genomic_DNA"/>
</dbReference>
<keyword evidence="1" id="KW-1133">Transmembrane helix</keyword>
<evidence type="ECO:0000313" key="3">
    <source>
        <dbReference type="Proteomes" id="UP000271087"/>
    </source>
</evidence>
<dbReference type="Proteomes" id="UP000271087">
    <property type="component" value="Unassembled WGS sequence"/>
</dbReference>
<protein>
    <submittedName>
        <fullName evidence="2">Uncharacterized protein</fullName>
    </submittedName>
</protein>
<name>A0A3P7JT03_ONCOC</name>
<feature type="transmembrane region" description="Helical" evidence="1">
    <location>
        <begin position="6"/>
        <end position="26"/>
    </location>
</feature>
<feature type="non-terminal residue" evidence="2">
    <location>
        <position position="1"/>
    </location>
</feature>
<gene>
    <name evidence="2" type="ORF">NOO_LOCUS10397</name>
</gene>
<organism evidence="2 3">
    <name type="scientific">Onchocerca ochengi</name>
    <name type="common">Filarial nematode worm</name>
    <dbReference type="NCBI Taxonomy" id="42157"/>
    <lineage>
        <taxon>Eukaryota</taxon>
        <taxon>Metazoa</taxon>
        <taxon>Ecdysozoa</taxon>
        <taxon>Nematoda</taxon>
        <taxon>Chromadorea</taxon>
        <taxon>Rhabditida</taxon>
        <taxon>Spirurina</taxon>
        <taxon>Spiruromorpha</taxon>
        <taxon>Filarioidea</taxon>
        <taxon>Onchocercidae</taxon>
        <taxon>Onchocerca</taxon>
    </lineage>
</organism>
<reference evidence="2 3" key="1">
    <citation type="submission" date="2018-08" db="EMBL/GenBank/DDBJ databases">
        <authorList>
            <person name="Laetsch R D."/>
            <person name="Stevens L."/>
            <person name="Kumar S."/>
            <person name="Blaxter L. M."/>
        </authorList>
    </citation>
    <scope>NUCLEOTIDE SEQUENCE [LARGE SCALE GENOMIC DNA]</scope>
</reference>
<proteinExistence type="predicted"/>
<accession>A0A3P7JT03</accession>
<dbReference type="AlphaFoldDB" id="A0A3P7JT03"/>
<evidence type="ECO:0000256" key="1">
    <source>
        <dbReference type="SAM" id="Phobius"/>
    </source>
</evidence>
<evidence type="ECO:0000313" key="2">
    <source>
        <dbReference type="EMBL" id="VDM94124.1"/>
    </source>
</evidence>